<keyword evidence="2" id="KW-1185">Reference proteome</keyword>
<accession>A0ABU1YCH8</accession>
<gene>
    <name evidence="1" type="ORF">J2W48_003889</name>
</gene>
<proteinExistence type="predicted"/>
<dbReference type="EMBL" id="JAVDWQ010000017">
    <property type="protein sequence ID" value="MDR7211932.1"/>
    <property type="molecule type" value="Genomic_DNA"/>
</dbReference>
<dbReference type="Proteomes" id="UP001269081">
    <property type="component" value="Unassembled WGS sequence"/>
</dbReference>
<dbReference type="RefSeq" id="WP_310283365.1">
    <property type="nucleotide sequence ID" value="NZ_JAVDWQ010000017.1"/>
</dbReference>
<sequence length="473" mass="53785">MLVHISSKEVNVALVPTDDVSKNKLDEIIAITQKIYDKAGVKVNFTKQPVLNISSVVSGNRIKTEKNTLTSTYSTEQQAINALYTGTDNSYVLFITDKQASTGQSGYMRLNGQFGYVFAPPSGTGGKTPAHELGHGIFKLEHPFETYKTTESSTDLLMDYSSGTVLNHQDWKQINDPVFKLYAFQSQASGEYETDGHYSTVYLVSLMLGMNPAKALELAKATEAPDTTIHSETKFEMNDTWAHMNGSQQNIHSLTGGFHGIEEFFTAIKFLNPKTNDINELGKLLHRFGDTYAHTKIGNLKPEDVLEDKDLKNVDSLTIQKYTNEWKIESENSLQSEVKPWIKFFNYYLGKYGIDFLDDVQLQISIFKGKTLQQVLKDIYLTNKSSDFIMYGNSIFTFQEHALTDGGYPDQIYVRPNWYILYMKNLSWLISEKFKLDNSKLDTKIFSRMVYFVTKNKCSMKGIIDYEIAKKNR</sequence>
<protein>
    <submittedName>
        <fullName evidence="1">Uncharacterized protein</fullName>
    </submittedName>
</protein>
<comment type="caution">
    <text evidence="1">The sequence shown here is derived from an EMBL/GenBank/DDBJ whole genome shotgun (WGS) entry which is preliminary data.</text>
</comment>
<evidence type="ECO:0000313" key="1">
    <source>
        <dbReference type="EMBL" id="MDR7211932.1"/>
    </source>
</evidence>
<name>A0ABU1YCH8_9FLAO</name>
<organism evidence="1 2">
    <name type="scientific">Flavobacterium piscis</name>
    <dbReference type="NCBI Taxonomy" id="1114874"/>
    <lineage>
        <taxon>Bacteria</taxon>
        <taxon>Pseudomonadati</taxon>
        <taxon>Bacteroidota</taxon>
        <taxon>Flavobacteriia</taxon>
        <taxon>Flavobacteriales</taxon>
        <taxon>Flavobacteriaceae</taxon>
        <taxon>Flavobacterium</taxon>
    </lineage>
</organism>
<evidence type="ECO:0000313" key="2">
    <source>
        <dbReference type="Proteomes" id="UP001269081"/>
    </source>
</evidence>
<reference evidence="1 2" key="1">
    <citation type="submission" date="2023-07" db="EMBL/GenBank/DDBJ databases">
        <title>Sorghum-associated microbial communities from plants grown in Nebraska, USA.</title>
        <authorList>
            <person name="Schachtman D."/>
        </authorList>
    </citation>
    <scope>NUCLEOTIDE SEQUENCE [LARGE SCALE GENOMIC DNA]</scope>
    <source>
        <strain evidence="1 2">4129</strain>
    </source>
</reference>